<dbReference type="OrthoDB" id="2319030at2759"/>
<feature type="non-terminal residue" evidence="1">
    <location>
        <position position="127"/>
    </location>
</feature>
<organism evidence="1 2">
    <name type="scientific">Paraglomus brasilianum</name>
    <dbReference type="NCBI Taxonomy" id="144538"/>
    <lineage>
        <taxon>Eukaryota</taxon>
        <taxon>Fungi</taxon>
        <taxon>Fungi incertae sedis</taxon>
        <taxon>Mucoromycota</taxon>
        <taxon>Glomeromycotina</taxon>
        <taxon>Glomeromycetes</taxon>
        <taxon>Paraglomerales</taxon>
        <taxon>Paraglomeraceae</taxon>
        <taxon>Paraglomus</taxon>
    </lineage>
</organism>
<reference evidence="1" key="1">
    <citation type="submission" date="2021-06" db="EMBL/GenBank/DDBJ databases">
        <authorList>
            <person name="Kallberg Y."/>
            <person name="Tangrot J."/>
            <person name="Rosling A."/>
        </authorList>
    </citation>
    <scope>NUCLEOTIDE SEQUENCE</scope>
    <source>
        <strain evidence="1">BR232B</strain>
    </source>
</reference>
<dbReference type="AlphaFoldDB" id="A0A9N9H4D2"/>
<accession>A0A9N9H4D2</accession>
<dbReference type="EMBL" id="CAJVPI010002597">
    <property type="protein sequence ID" value="CAG8646392.1"/>
    <property type="molecule type" value="Genomic_DNA"/>
</dbReference>
<dbReference type="InterPro" id="IPR011009">
    <property type="entry name" value="Kinase-like_dom_sf"/>
</dbReference>
<evidence type="ECO:0000313" key="2">
    <source>
        <dbReference type="Proteomes" id="UP000789739"/>
    </source>
</evidence>
<sequence>KTKGMEKLLNMLTANQHKLGYSPPEDAKALVDSIPDFDYETVLRQEALDLNNELNMLQTLKDCEQVPKVISTGTLSDGRMFMLTTPVGKHLEAKKHGLKGTLKALLDIARALKFAHSHHILHHDVSY</sequence>
<dbReference type="Gene3D" id="1.10.510.10">
    <property type="entry name" value="Transferase(Phosphotransferase) domain 1"/>
    <property type="match status" value="1"/>
</dbReference>
<keyword evidence="2" id="KW-1185">Reference proteome</keyword>
<dbReference type="SUPFAM" id="SSF56112">
    <property type="entry name" value="Protein kinase-like (PK-like)"/>
    <property type="match status" value="1"/>
</dbReference>
<dbReference type="Proteomes" id="UP000789739">
    <property type="component" value="Unassembled WGS sequence"/>
</dbReference>
<proteinExistence type="predicted"/>
<protein>
    <submittedName>
        <fullName evidence="1">11798_t:CDS:1</fullName>
    </submittedName>
</protein>
<gene>
    <name evidence="1" type="ORF">PBRASI_LOCUS10050</name>
</gene>
<name>A0A9N9H4D2_9GLOM</name>
<evidence type="ECO:0000313" key="1">
    <source>
        <dbReference type="EMBL" id="CAG8646392.1"/>
    </source>
</evidence>
<comment type="caution">
    <text evidence="1">The sequence shown here is derived from an EMBL/GenBank/DDBJ whole genome shotgun (WGS) entry which is preliminary data.</text>
</comment>